<evidence type="ECO:0000313" key="1">
    <source>
        <dbReference type="EMBL" id="GES37242.1"/>
    </source>
</evidence>
<name>A0ABQ0YL75_9NOCA</name>
<keyword evidence="2" id="KW-1185">Reference proteome</keyword>
<organism evidence="1 2">
    <name type="scientific">Rhodococcus aetherivorans</name>
    <dbReference type="NCBI Taxonomy" id="191292"/>
    <lineage>
        <taxon>Bacteria</taxon>
        <taxon>Bacillati</taxon>
        <taxon>Actinomycetota</taxon>
        <taxon>Actinomycetes</taxon>
        <taxon>Mycobacteriales</taxon>
        <taxon>Nocardiaceae</taxon>
        <taxon>Rhodococcus</taxon>
    </lineage>
</organism>
<comment type="caution">
    <text evidence="1">The sequence shown here is derived from an EMBL/GenBank/DDBJ whole genome shotgun (WGS) entry which is preliminary data.</text>
</comment>
<protein>
    <submittedName>
        <fullName evidence="1">Uncharacterized protein</fullName>
    </submittedName>
</protein>
<dbReference type="EMBL" id="BLAH01000083">
    <property type="protein sequence ID" value="GES37242.1"/>
    <property type="molecule type" value="Genomic_DNA"/>
</dbReference>
<accession>A0ABQ0YL75</accession>
<dbReference type="Proteomes" id="UP000325466">
    <property type="component" value="Unassembled WGS sequence"/>
</dbReference>
<gene>
    <name evidence="1" type="ORF">RAJCM14343_2496</name>
</gene>
<reference evidence="1 2" key="1">
    <citation type="journal article" date="2018" name="Biodegradation">
        <title>1,4-Dioxane degradation characteristics of Rhodococcus aetherivorans JCM 14343.</title>
        <authorList>
            <person name="Inoue D."/>
            <person name="Tsunoda T."/>
            <person name="Yamamoto N."/>
            <person name="Ike M."/>
            <person name="Sei K."/>
        </authorList>
    </citation>
    <scope>NUCLEOTIDE SEQUENCE [LARGE SCALE GENOMIC DNA]</scope>
    <source>
        <strain evidence="1 2">JCM 14343</strain>
    </source>
</reference>
<sequence length="37" mass="4206">MTLESGTDKFAVPTGERPDLWMNRTPVDYFFTTRGPA</sequence>
<proteinExistence type="predicted"/>
<evidence type="ECO:0000313" key="2">
    <source>
        <dbReference type="Proteomes" id="UP000325466"/>
    </source>
</evidence>